<proteinExistence type="predicted"/>
<organism evidence="1 2">
    <name type="scientific">Drechslerella dactyloides</name>
    <name type="common">Nematode-trapping fungus</name>
    <name type="synonym">Arthrobotrys dactyloides</name>
    <dbReference type="NCBI Taxonomy" id="74499"/>
    <lineage>
        <taxon>Eukaryota</taxon>
        <taxon>Fungi</taxon>
        <taxon>Dikarya</taxon>
        <taxon>Ascomycota</taxon>
        <taxon>Pezizomycotina</taxon>
        <taxon>Orbiliomycetes</taxon>
        <taxon>Orbiliales</taxon>
        <taxon>Orbiliaceae</taxon>
        <taxon>Drechslerella</taxon>
    </lineage>
</organism>
<evidence type="ECO:0000313" key="2">
    <source>
        <dbReference type="Proteomes" id="UP001221413"/>
    </source>
</evidence>
<dbReference type="Proteomes" id="UP001221413">
    <property type="component" value="Unassembled WGS sequence"/>
</dbReference>
<protein>
    <submittedName>
        <fullName evidence="1">Uncharacterized protein</fullName>
    </submittedName>
</protein>
<name>A0AAD6J2K8_DREDA</name>
<comment type="caution">
    <text evidence="1">The sequence shown here is derived from an EMBL/GenBank/DDBJ whole genome shotgun (WGS) entry which is preliminary data.</text>
</comment>
<gene>
    <name evidence="1" type="ORF">Dda_1514</name>
</gene>
<evidence type="ECO:0000313" key="1">
    <source>
        <dbReference type="EMBL" id="KAJ6262956.1"/>
    </source>
</evidence>
<keyword evidence="2" id="KW-1185">Reference proteome</keyword>
<accession>A0AAD6J2K8</accession>
<sequence length="216" mass="24328">MSLLDEKVTLTNPSEVVPGRTRRLQRRNRYYLYFRSRESMKYHLQYFAGFHRSSDTINWNAITLPPSSTPPTPAAPNSDTSDVIPDPTAIVPLEPKLEVVPFSREGAVPNILYEGGGAPGRTAIVTLCAHTEWQYLQVWLRYDVLEKGKFGRYMVSGGDNSGNGLQMLPTTAGTTGGKWLVRFQVASEAERLVREWDGKWVKVRGKVGVMRVELVW</sequence>
<dbReference type="EMBL" id="JAQGDS010000002">
    <property type="protein sequence ID" value="KAJ6262956.1"/>
    <property type="molecule type" value="Genomic_DNA"/>
</dbReference>
<dbReference type="AlphaFoldDB" id="A0AAD6J2K8"/>
<reference evidence="1" key="1">
    <citation type="submission" date="2023-01" db="EMBL/GenBank/DDBJ databases">
        <title>The chitinases involved in constricting ring structure development in the nematode-trapping fungus Drechslerella dactyloides.</title>
        <authorList>
            <person name="Wang R."/>
            <person name="Zhang L."/>
            <person name="Tang P."/>
            <person name="Li S."/>
            <person name="Liang L."/>
        </authorList>
    </citation>
    <scope>NUCLEOTIDE SEQUENCE</scope>
    <source>
        <strain evidence="1">YMF1.00031</strain>
    </source>
</reference>